<evidence type="ECO:0000256" key="1">
    <source>
        <dbReference type="SAM" id="MobiDB-lite"/>
    </source>
</evidence>
<dbReference type="EMBL" id="SRLO01007996">
    <property type="protein sequence ID" value="TNN27617.1"/>
    <property type="molecule type" value="Genomic_DNA"/>
</dbReference>
<reference evidence="2 3" key="1">
    <citation type="submission" date="2019-03" db="EMBL/GenBank/DDBJ databases">
        <title>First draft genome of Liparis tanakae, snailfish: a comprehensive survey of snailfish specific genes.</title>
        <authorList>
            <person name="Kim W."/>
            <person name="Song I."/>
            <person name="Jeong J.-H."/>
            <person name="Kim D."/>
            <person name="Kim S."/>
            <person name="Ryu S."/>
            <person name="Song J.Y."/>
            <person name="Lee S.K."/>
        </authorList>
    </citation>
    <scope>NUCLEOTIDE SEQUENCE [LARGE SCALE GENOMIC DNA]</scope>
    <source>
        <tissue evidence="2">Muscle</tissue>
    </source>
</reference>
<comment type="caution">
    <text evidence="2">The sequence shown here is derived from an EMBL/GenBank/DDBJ whole genome shotgun (WGS) entry which is preliminary data.</text>
</comment>
<sequence length="274" mass="29986">MIIVQKEKSRGVVKRATGDGWRPVARGNGGGGAMWGWRLVGAEPCGGGALCPVREKWEDENGIGMEGERERWRDGGREELRRRGREQNQIIFIHVCVGAVRVDATRDVTAAHQSETPRGRPMSVLQERRQAESESSGFCFHNTPCSTAGESRGRDPEGATPFPRSRAEGRRVHSEASGAVPLHTDGESSGRGEPERPSFTEHITEAERRVKTPPAPRGCSALAALCHGEVAVGSPLLNGYTAAVCHRTVTRHELLLLRSSEELYRLSFTLFLSL</sequence>
<organism evidence="2 3">
    <name type="scientific">Liparis tanakae</name>
    <name type="common">Tanaka's snailfish</name>
    <dbReference type="NCBI Taxonomy" id="230148"/>
    <lineage>
        <taxon>Eukaryota</taxon>
        <taxon>Metazoa</taxon>
        <taxon>Chordata</taxon>
        <taxon>Craniata</taxon>
        <taxon>Vertebrata</taxon>
        <taxon>Euteleostomi</taxon>
        <taxon>Actinopterygii</taxon>
        <taxon>Neopterygii</taxon>
        <taxon>Teleostei</taxon>
        <taxon>Neoteleostei</taxon>
        <taxon>Acanthomorphata</taxon>
        <taxon>Eupercaria</taxon>
        <taxon>Perciformes</taxon>
        <taxon>Cottioidei</taxon>
        <taxon>Cottales</taxon>
        <taxon>Liparidae</taxon>
        <taxon>Liparis</taxon>
    </lineage>
</organism>
<dbReference type="AlphaFoldDB" id="A0A4Z2EFB0"/>
<feature type="compositionally biased region" description="Basic and acidic residues" evidence="1">
    <location>
        <begin position="184"/>
        <end position="198"/>
    </location>
</feature>
<dbReference type="Proteomes" id="UP000314294">
    <property type="component" value="Unassembled WGS sequence"/>
</dbReference>
<evidence type="ECO:0000313" key="3">
    <source>
        <dbReference type="Proteomes" id="UP000314294"/>
    </source>
</evidence>
<name>A0A4Z2EFB0_9TELE</name>
<keyword evidence="3" id="KW-1185">Reference proteome</keyword>
<evidence type="ECO:0000313" key="2">
    <source>
        <dbReference type="EMBL" id="TNN27617.1"/>
    </source>
</evidence>
<protein>
    <submittedName>
        <fullName evidence="2">Uncharacterized protein</fullName>
    </submittedName>
</protein>
<feature type="compositionally biased region" description="Basic and acidic residues" evidence="1">
    <location>
        <begin position="165"/>
        <end position="174"/>
    </location>
</feature>
<feature type="region of interest" description="Disordered" evidence="1">
    <location>
        <begin position="110"/>
        <end position="198"/>
    </location>
</feature>
<gene>
    <name evidence="2" type="ORF">EYF80_062238</name>
</gene>
<accession>A0A4Z2EFB0</accession>
<proteinExistence type="predicted"/>